<dbReference type="PANTHER" id="PTHR24421:SF10">
    <property type="entry name" value="NITRATE_NITRITE SENSOR PROTEIN NARQ"/>
    <property type="match status" value="1"/>
</dbReference>
<dbReference type="EMBL" id="BAABAB010000010">
    <property type="protein sequence ID" value="GAA3615585.1"/>
    <property type="molecule type" value="Genomic_DNA"/>
</dbReference>
<dbReference type="PROSITE" id="PS50109">
    <property type="entry name" value="HIS_KIN"/>
    <property type="match status" value="1"/>
</dbReference>
<dbReference type="Pfam" id="PF07730">
    <property type="entry name" value="HisKA_3"/>
    <property type="match status" value="1"/>
</dbReference>
<keyword evidence="9" id="KW-0812">Transmembrane</keyword>
<evidence type="ECO:0000256" key="3">
    <source>
        <dbReference type="ARBA" id="ARBA00022553"/>
    </source>
</evidence>
<feature type="domain" description="Histidine kinase" evidence="10">
    <location>
        <begin position="331"/>
        <end position="416"/>
    </location>
</feature>
<feature type="transmembrane region" description="Helical" evidence="9">
    <location>
        <begin position="161"/>
        <end position="181"/>
    </location>
</feature>
<evidence type="ECO:0000256" key="2">
    <source>
        <dbReference type="ARBA" id="ARBA00012438"/>
    </source>
</evidence>
<feature type="transmembrane region" description="Helical" evidence="9">
    <location>
        <begin position="132"/>
        <end position="149"/>
    </location>
</feature>
<keyword evidence="9" id="KW-0472">Membrane</keyword>
<dbReference type="PANTHER" id="PTHR24421">
    <property type="entry name" value="NITRATE/NITRITE SENSOR PROTEIN NARX-RELATED"/>
    <property type="match status" value="1"/>
</dbReference>
<dbReference type="InterPro" id="IPR011712">
    <property type="entry name" value="Sig_transdc_His_kin_sub3_dim/P"/>
</dbReference>
<evidence type="ECO:0000256" key="9">
    <source>
        <dbReference type="SAM" id="Phobius"/>
    </source>
</evidence>
<feature type="transmembrane region" description="Helical" evidence="9">
    <location>
        <begin position="64"/>
        <end position="84"/>
    </location>
</feature>
<keyword evidence="6" id="KW-0418">Kinase</keyword>
<dbReference type="Proteomes" id="UP001501490">
    <property type="component" value="Unassembled WGS sequence"/>
</dbReference>
<keyword evidence="4" id="KW-0808">Transferase</keyword>
<keyword evidence="12" id="KW-1185">Reference proteome</keyword>
<sequence length="421" mass="44717">MPGADFRRVLPIDAALGVAVGSLAWASTRWQQWWDDGRPRGGPPMRMGGGPPFRRPDPNLVSTAWSLPWLIGVGIAVLVVGLALRRVFPRSAYLAVVAGTTAFLAAGGPYGPALLAPALAVLALADRLPLRAWLPWLAALPVMMSAGFWRQPYGGLLDAAVLPAALFGSAAVILPALFLVLRRSRRDAEAREREAERDRYVYAERMRIAREVHDVVGHSLSVINLQAGVALHVLDRRPEQVAASLEAIRSSSKDALAELRQTLDMFREDGPEPTAPQAGLDRLGDLVAAVRAAGRNVDVRTDGDIGTGGDIRAGGDIGAELPAAVDHAAYRIVQEALTNVVRHAADAPASIDIARRDDRLLITVSDHGPVVRPEKLLSGNGIRGMQERAAAVGGRVDVRPRPGGGVEVSAVLPAVTMPVDA</sequence>
<feature type="transmembrane region" description="Helical" evidence="9">
    <location>
        <begin position="96"/>
        <end position="125"/>
    </location>
</feature>
<protein>
    <recommendedName>
        <fullName evidence="2">histidine kinase</fullName>
        <ecNumber evidence="2">2.7.13.3</ecNumber>
    </recommendedName>
</protein>
<dbReference type="Gene3D" id="1.20.5.1930">
    <property type="match status" value="1"/>
</dbReference>
<gene>
    <name evidence="11" type="ORF">GCM10022236_17060</name>
</gene>
<reference evidence="12" key="1">
    <citation type="journal article" date="2019" name="Int. J. Syst. Evol. Microbiol.">
        <title>The Global Catalogue of Microorganisms (GCM) 10K type strain sequencing project: providing services to taxonomists for standard genome sequencing and annotation.</title>
        <authorList>
            <consortium name="The Broad Institute Genomics Platform"/>
            <consortium name="The Broad Institute Genome Sequencing Center for Infectious Disease"/>
            <person name="Wu L."/>
            <person name="Ma J."/>
        </authorList>
    </citation>
    <scope>NUCLEOTIDE SEQUENCE [LARGE SCALE GENOMIC DNA]</scope>
    <source>
        <strain evidence="12">JCM 16929</strain>
    </source>
</reference>
<dbReference type="RefSeq" id="WP_344803377.1">
    <property type="nucleotide sequence ID" value="NZ_BAABAB010000010.1"/>
</dbReference>
<evidence type="ECO:0000256" key="1">
    <source>
        <dbReference type="ARBA" id="ARBA00000085"/>
    </source>
</evidence>
<keyword evidence="3" id="KW-0597">Phosphoprotein</keyword>
<keyword evidence="8" id="KW-0902">Two-component regulatory system</keyword>
<dbReference type="InterPro" id="IPR005467">
    <property type="entry name" value="His_kinase_dom"/>
</dbReference>
<keyword evidence="5" id="KW-0547">Nucleotide-binding</keyword>
<keyword evidence="7" id="KW-0067">ATP-binding</keyword>
<evidence type="ECO:0000259" key="10">
    <source>
        <dbReference type="PROSITE" id="PS50109"/>
    </source>
</evidence>
<comment type="caution">
    <text evidence="11">The sequence shown here is derived from an EMBL/GenBank/DDBJ whole genome shotgun (WGS) entry which is preliminary data.</text>
</comment>
<organism evidence="11 12">
    <name type="scientific">Microlunatus ginsengisoli</name>
    <dbReference type="NCBI Taxonomy" id="363863"/>
    <lineage>
        <taxon>Bacteria</taxon>
        <taxon>Bacillati</taxon>
        <taxon>Actinomycetota</taxon>
        <taxon>Actinomycetes</taxon>
        <taxon>Propionibacteriales</taxon>
        <taxon>Propionibacteriaceae</taxon>
        <taxon>Microlunatus</taxon>
    </lineage>
</organism>
<keyword evidence="9" id="KW-1133">Transmembrane helix</keyword>
<evidence type="ECO:0000313" key="11">
    <source>
        <dbReference type="EMBL" id="GAA3615585.1"/>
    </source>
</evidence>
<name>A0ABP6ZUL2_9ACTN</name>
<dbReference type="Pfam" id="PF02518">
    <property type="entry name" value="HATPase_c"/>
    <property type="match status" value="1"/>
</dbReference>
<dbReference type="InterPro" id="IPR036890">
    <property type="entry name" value="HATPase_C_sf"/>
</dbReference>
<proteinExistence type="predicted"/>
<dbReference type="Gene3D" id="3.30.565.10">
    <property type="entry name" value="Histidine kinase-like ATPase, C-terminal domain"/>
    <property type="match status" value="1"/>
</dbReference>
<dbReference type="CDD" id="cd16917">
    <property type="entry name" value="HATPase_UhpB-NarQ-NarX-like"/>
    <property type="match status" value="1"/>
</dbReference>
<dbReference type="SUPFAM" id="SSF55874">
    <property type="entry name" value="ATPase domain of HSP90 chaperone/DNA topoisomerase II/histidine kinase"/>
    <property type="match status" value="1"/>
</dbReference>
<evidence type="ECO:0000256" key="6">
    <source>
        <dbReference type="ARBA" id="ARBA00022777"/>
    </source>
</evidence>
<evidence type="ECO:0000256" key="7">
    <source>
        <dbReference type="ARBA" id="ARBA00022840"/>
    </source>
</evidence>
<accession>A0ABP6ZUL2</accession>
<dbReference type="EC" id="2.7.13.3" evidence="2"/>
<evidence type="ECO:0000313" key="12">
    <source>
        <dbReference type="Proteomes" id="UP001501490"/>
    </source>
</evidence>
<evidence type="ECO:0000256" key="5">
    <source>
        <dbReference type="ARBA" id="ARBA00022741"/>
    </source>
</evidence>
<evidence type="ECO:0000256" key="4">
    <source>
        <dbReference type="ARBA" id="ARBA00022679"/>
    </source>
</evidence>
<dbReference type="InterPro" id="IPR050482">
    <property type="entry name" value="Sensor_HK_TwoCompSys"/>
</dbReference>
<evidence type="ECO:0000256" key="8">
    <source>
        <dbReference type="ARBA" id="ARBA00023012"/>
    </source>
</evidence>
<dbReference type="InterPro" id="IPR003594">
    <property type="entry name" value="HATPase_dom"/>
</dbReference>
<comment type="catalytic activity">
    <reaction evidence="1">
        <text>ATP + protein L-histidine = ADP + protein N-phospho-L-histidine.</text>
        <dbReference type="EC" id="2.7.13.3"/>
    </reaction>
</comment>